<dbReference type="InterPro" id="IPR011701">
    <property type="entry name" value="MFS"/>
</dbReference>
<evidence type="ECO:0000256" key="4">
    <source>
        <dbReference type="ARBA" id="ARBA00023136"/>
    </source>
</evidence>
<feature type="transmembrane region" description="Helical" evidence="6">
    <location>
        <begin position="402"/>
        <end position="426"/>
    </location>
</feature>
<reference evidence="8" key="5">
    <citation type="submission" date="2018-04" db="UniProtKB">
        <authorList>
            <consortium name="EnsemblFungi"/>
        </authorList>
    </citation>
    <scope>IDENTIFICATION</scope>
    <source>
        <strain evidence="8">R3-111a-1</strain>
    </source>
</reference>
<dbReference type="AlphaFoldDB" id="J3NLF2"/>
<comment type="subcellular location">
    <subcellularLocation>
        <location evidence="1">Membrane</location>
        <topology evidence="1">Multi-pass membrane protein</topology>
    </subcellularLocation>
</comment>
<organism evidence="7">
    <name type="scientific">Gaeumannomyces tritici (strain R3-111a-1)</name>
    <name type="common">Wheat and barley take-all root rot fungus</name>
    <name type="synonym">Gaeumannomyces graminis var. tritici</name>
    <dbReference type="NCBI Taxonomy" id="644352"/>
    <lineage>
        <taxon>Eukaryota</taxon>
        <taxon>Fungi</taxon>
        <taxon>Dikarya</taxon>
        <taxon>Ascomycota</taxon>
        <taxon>Pezizomycotina</taxon>
        <taxon>Sordariomycetes</taxon>
        <taxon>Sordariomycetidae</taxon>
        <taxon>Magnaporthales</taxon>
        <taxon>Magnaporthaceae</taxon>
        <taxon>Gaeumannomyces</taxon>
    </lineage>
</organism>
<dbReference type="Proteomes" id="UP000006039">
    <property type="component" value="Unassembled WGS sequence"/>
</dbReference>
<dbReference type="GO" id="GO:0005886">
    <property type="term" value="C:plasma membrane"/>
    <property type="evidence" value="ECO:0007669"/>
    <property type="project" value="TreeGrafter"/>
</dbReference>
<evidence type="ECO:0000313" key="8">
    <source>
        <dbReference type="EnsemblFungi" id="EJT82127"/>
    </source>
</evidence>
<evidence type="ECO:0000313" key="9">
    <source>
        <dbReference type="Proteomes" id="UP000006039"/>
    </source>
</evidence>
<feature type="transmembrane region" description="Helical" evidence="6">
    <location>
        <begin position="191"/>
        <end position="211"/>
    </location>
</feature>
<feature type="transmembrane region" description="Helical" evidence="6">
    <location>
        <begin position="378"/>
        <end position="396"/>
    </location>
</feature>
<keyword evidence="4 6" id="KW-0472">Membrane</keyword>
<dbReference type="Gene3D" id="1.20.1250.20">
    <property type="entry name" value="MFS general substrate transporter like domains"/>
    <property type="match status" value="1"/>
</dbReference>
<dbReference type="Pfam" id="PF07690">
    <property type="entry name" value="MFS_1"/>
    <property type="match status" value="1"/>
</dbReference>
<evidence type="ECO:0000313" key="7">
    <source>
        <dbReference type="EMBL" id="EJT82127.1"/>
    </source>
</evidence>
<sequence length="521" mass="56598">MTDLTVHPKEKDQVYRREAAAVDEDATRVVGTTQLYREDGRIRLIPVRRKRLGTWSPDYGYEGNPLNLPVWRKRFAVSALGEKTVGALALSAEVVIGGLIPIFILEYAGVDPRSIRAAALSPSLGSHLAARAVQGLGAGAVEALIPLVLQDMFFLHERNTWMSTIVSSQGVIIIALGIASPYIAANHSWRWIYRVTTGFGAVAWALLLLFLPEARWARSKEELNRFFVRLEPMGHNVYDIAPDEDRPQLDTARFRARSAWDDVGVFNCGFDWREAGVSMLDTLRTTFLPVAATQVLSFTLLAQGWRFELTGLGVLPFVAAALFVYVFAGPVADRVSMSVTRRRSRGGKVDGDANNSNSNSNKNNNAMAREAEDNLPNFILPFALGIAGAFLFGAAAQQRMHWAVLLLASFLVIFAYLTVLTLGNVLVVESYPVWAGPVLVNVGSMRITVAFFLASRAVEWVQAAGPLATFAMYGEALLVIALGIPALFFCGKRLRAWTAGRVGVVGAAGGGRSGDGEAGVV</sequence>
<dbReference type="EnsemblFungi" id="EJT82127">
    <property type="protein sequence ID" value="EJT82127"/>
    <property type="gene ID" value="GGTG_02101"/>
</dbReference>
<feature type="transmembrane region" description="Helical" evidence="6">
    <location>
        <begin position="438"/>
        <end position="458"/>
    </location>
</feature>
<feature type="transmembrane region" description="Helical" evidence="6">
    <location>
        <begin position="84"/>
        <end position="108"/>
    </location>
</feature>
<feature type="compositionally biased region" description="Low complexity" evidence="5">
    <location>
        <begin position="354"/>
        <end position="364"/>
    </location>
</feature>
<protein>
    <recommendedName>
        <fullName evidence="10">Major facilitator superfamily (MFS) profile domain-containing protein</fullName>
    </recommendedName>
</protein>
<feature type="transmembrane region" description="Helical" evidence="6">
    <location>
        <begin position="128"/>
        <end position="149"/>
    </location>
</feature>
<proteinExistence type="predicted"/>
<dbReference type="VEuPathDB" id="FungiDB:GGTG_02101"/>
<dbReference type="PANTHER" id="PTHR23502">
    <property type="entry name" value="MAJOR FACILITATOR SUPERFAMILY"/>
    <property type="match status" value="1"/>
</dbReference>
<feature type="transmembrane region" description="Helical" evidence="6">
    <location>
        <begin position="311"/>
        <end position="332"/>
    </location>
</feature>
<keyword evidence="9" id="KW-1185">Reference proteome</keyword>
<keyword evidence="2 6" id="KW-0812">Transmembrane</keyword>
<evidence type="ECO:0000256" key="6">
    <source>
        <dbReference type="SAM" id="Phobius"/>
    </source>
</evidence>
<reference evidence="8" key="4">
    <citation type="journal article" date="2015" name="G3 (Bethesda)">
        <title>Genome sequences of three phytopathogenic species of the Magnaporthaceae family of fungi.</title>
        <authorList>
            <person name="Okagaki L.H."/>
            <person name="Nunes C.C."/>
            <person name="Sailsbery J."/>
            <person name="Clay B."/>
            <person name="Brown D."/>
            <person name="John T."/>
            <person name="Oh Y."/>
            <person name="Young N."/>
            <person name="Fitzgerald M."/>
            <person name="Haas B.J."/>
            <person name="Zeng Q."/>
            <person name="Young S."/>
            <person name="Adiconis X."/>
            <person name="Fan L."/>
            <person name="Levin J.Z."/>
            <person name="Mitchell T.K."/>
            <person name="Okubara P.A."/>
            <person name="Farman M.L."/>
            <person name="Kohn L.M."/>
            <person name="Birren B."/>
            <person name="Ma L.-J."/>
            <person name="Dean R.A."/>
        </authorList>
    </citation>
    <scope>NUCLEOTIDE SEQUENCE</scope>
    <source>
        <strain evidence="8">R3-111a-1</strain>
    </source>
</reference>
<reference evidence="9" key="1">
    <citation type="submission" date="2010-07" db="EMBL/GenBank/DDBJ databases">
        <title>The genome sequence of Gaeumannomyces graminis var. tritici strain R3-111a-1.</title>
        <authorList>
            <consortium name="The Broad Institute Genome Sequencing Platform"/>
            <person name="Ma L.-J."/>
            <person name="Dead R."/>
            <person name="Young S."/>
            <person name="Zeng Q."/>
            <person name="Koehrsen M."/>
            <person name="Alvarado L."/>
            <person name="Berlin A."/>
            <person name="Chapman S.B."/>
            <person name="Chen Z."/>
            <person name="Freedman E."/>
            <person name="Gellesch M."/>
            <person name="Goldberg J."/>
            <person name="Griggs A."/>
            <person name="Gujja S."/>
            <person name="Heilman E.R."/>
            <person name="Heiman D."/>
            <person name="Hepburn T."/>
            <person name="Howarth C."/>
            <person name="Jen D."/>
            <person name="Larson L."/>
            <person name="Mehta T."/>
            <person name="Neiman D."/>
            <person name="Pearson M."/>
            <person name="Roberts A."/>
            <person name="Saif S."/>
            <person name="Shea T."/>
            <person name="Shenoy N."/>
            <person name="Sisk P."/>
            <person name="Stolte C."/>
            <person name="Sykes S."/>
            <person name="Walk T."/>
            <person name="White J."/>
            <person name="Yandava C."/>
            <person name="Haas B."/>
            <person name="Nusbaum C."/>
            <person name="Birren B."/>
        </authorList>
    </citation>
    <scope>NUCLEOTIDE SEQUENCE [LARGE SCALE GENOMIC DNA]</scope>
    <source>
        <strain evidence="9">R3-111a-1</strain>
    </source>
</reference>
<feature type="transmembrane region" description="Helical" evidence="6">
    <location>
        <begin position="470"/>
        <end position="491"/>
    </location>
</feature>
<evidence type="ECO:0000256" key="2">
    <source>
        <dbReference type="ARBA" id="ARBA00022692"/>
    </source>
</evidence>
<accession>J3NLF2</accession>
<evidence type="ECO:0008006" key="10">
    <source>
        <dbReference type="Google" id="ProtNLM"/>
    </source>
</evidence>
<dbReference type="GeneID" id="20342559"/>
<dbReference type="SUPFAM" id="SSF103473">
    <property type="entry name" value="MFS general substrate transporter"/>
    <property type="match status" value="1"/>
</dbReference>
<feature type="transmembrane region" description="Helical" evidence="6">
    <location>
        <begin position="287"/>
        <end position="305"/>
    </location>
</feature>
<gene>
    <name evidence="8" type="primary">20342559</name>
    <name evidence="7" type="ORF">GGTG_02101</name>
</gene>
<dbReference type="HOGENOM" id="CLU_008455_13_4_1"/>
<evidence type="ECO:0000256" key="1">
    <source>
        <dbReference type="ARBA" id="ARBA00004141"/>
    </source>
</evidence>
<evidence type="ECO:0000256" key="3">
    <source>
        <dbReference type="ARBA" id="ARBA00022989"/>
    </source>
</evidence>
<dbReference type="PANTHER" id="PTHR23502:SF164">
    <property type="entry name" value="MAJOR FACILITATOR SUPERFAMILY (MFS) PROFILE DOMAIN-CONTAINING PROTEIN"/>
    <property type="match status" value="1"/>
</dbReference>
<dbReference type="STRING" id="644352.J3NLF2"/>
<feature type="transmembrane region" description="Helical" evidence="6">
    <location>
        <begin position="161"/>
        <end position="185"/>
    </location>
</feature>
<dbReference type="eggNOG" id="KOG0255">
    <property type="taxonomic scope" value="Eukaryota"/>
</dbReference>
<keyword evidence="3 6" id="KW-1133">Transmembrane helix</keyword>
<dbReference type="EMBL" id="GL385395">
    <property type="protein sequence ID" value="EJT82127.1"/>
    <property type="molecule type" value="Genomic_DNA"/>
</dbReference>
<dbReference type="InterPro" id="IPR036259">
    <property type="entry name" value="MFS_trans_sf"/>
</dbReference>
<reference evidence="7" key="3">
    <citation type="submission" date="2010-09" db="EMBL/GenBank/DDBJ databases">
        <title>Annotation of Gaeumannomyces graminis var. tritici R3-111a-1.</title>
        <authorList>
            <consortium name="The Broad Institute Genome Sequencing Platform"/>
            <person name="Ma L.-J."/>
            <person name="Dead R."/>
            <person name="Young S.K."/>
            <person name="Zeng Q."/>
            <person name="Gargeya S."/>
            <person name="Fitzgerald M."/>
            <person name="Haas B."/>
            <person name="Abouelleil A."/>
            <person name="Alvarado L."/>
            <person name="Arachchi H.M."/>
            <person name="Berlin A."/>
            <person name="Brown A."/>
            <person name="Chapman S.B."/>
            <person name="Chen Z."/>
            <person name="Dunbar C."/>
            <person name="Freedman E."/>
            <person name="Gearin G."/>
            <person name="Gellesch M."/>
            <person name="Goldberg J."/>
            <person name="Griggs A."/>
            <person name="Gujja S."/>
            <person name="Heiman D."/>
            <person name="Howarth C."/>
            <person name="Larson L."/>
            <person name="Lui A."/>
            <person name="MacDonald P.J.P."/>
            <person name="Mehta T."/>
            <person name="Montmayeur A."/>
            <person name="Murphy C."/>
            <person name="Neiman D."/>
            <person name="Pearson M."/>
            <person name="Priest M."/>
            <person name="Roberts A."/>
            <person name="Saif S."/>
            <person name="Shea T."/>
            <person name="Shenoy N."/>
            <person name="Sisk P."/>
            <person name="Stolte C."/>
            <person name="Sykes S."/>
            <person name="Yandava C."/>
            <person name="Wortman J."/>
            <person name="Nusbaum C."/>
            <person name="Birren B."/>
        </authorList>
    </citation>
    <scope>NUCLEOTIDE SEQUENCE</scope>
    <source>
        <strain evidence="7">R3-111a-1</strain>
    </source>
</reference>
<reference evidence="7" key="2">
    <citation type="submission" date="2010-07" db="EMBL/GenBank/DDBJ databases">
        <authorList>
            <consortium name="The Broad Institute Genome Sequencing Platform"/>
            <consortium name="Broad Institute Genome Sequencing Center for Infectious Disease"/>
            <person name="Ma L.-J."/>
            <person name="Dead R."/>
            <person name="Young S."/>
            <person name="Zeng Q."/>
            <person name="Koehrsen M."/>
            <person name="Alvarado L."/>
            <person name="Berlin A."/>
            <person name="Chapman S.B."/>
            <person name="Chen Z."/>
            <person name="Freedman E."/>
            <person name="Gellesch M."/>
            <person name="Goldberg J."/>
            <person name="Griggs A."/>
            <person name="Gujja S."/>
            <person name="Heilman E.R."/>
            <person name="Heiman D."/>
            <person name="Hepburn T."/>
            <person name="Howarth C."/>
            <person name="Jen D."/>
            <person name="Larson L."/>
            <person name="Mehta T."/>
            <person name="Neiman D."/>
            <person name="Pearson M."/>
            <person name="Roberts A."/>
            <person name="Saif S."/>
            <person name="Shea T."/>
            <person name="Shenoy N."/>
            <person name="Sisk P."/>
            <person name="Stolte C."/>
            <person name="Sykes S."/>
            <person name="Walk T."/>
            <person name="White J."/>
            <person name="Yandava C."/>
            <person name="Haas B."/>
            <person name="Nusbaum C."/>
            <person name="Birren B."/>
        </authorList>
    </citation>
    <scope>NUCLEOTIDE SEQUENCE</scope>
    <source>
        <strain evidence="7">R3-111a-1</strain>
    </source>
</reference>
<feature type="region of interest" description="Disordered" evidence="5">
    <location>
        <begin position="343"/>
        <end position="364"/>
    </location>
</feature>
<dbReference type="RefSeq" id="XP_009218136.1">
    <property type="nucleotide sequence ID" value="XM_009219872.1"/>
</dbReference>
<dbReference type="GO" id="GO:0022857">
    <property type="term" value="F:transmembrane transporter activity"/>
    <property type="evidence" value="ECO:0007669"/>
    <property type="project" value="InterPro"/>
</dbReference>
<name>J3NLF2_GAET3</name>
<evidence type="ECO:0000256" key="5">
    <source>
        <dbReference type="SAM" id="MobiDB-lite"/>
    </source>
</evidence>
<dbReference type="OrthoDB" id="268400at2759"/>